<gene>
    <name evidence="1" type="ORF">KC19_VG083400</name>
</gene>
<name>A0A8T0HNA9_CERPU</name>
<protein>
    <submittedName>
        <fullName evidence="1">Uncharacterized protein</fullName>
    </submittedName>
</protein>
<evidence type="ECO:0000313" key="1">
    <source>
        <dbReference type="EMBL" id="KAG0572307.1"/>
    </source>
</evidence>
<comment type="caution">
    <text evidence="1">The sequence shown here is derived from an EMBL/GenBank/DDBJ whole genome shotgun (WGS) entry which is preliminary data.</text>
</comment>
<organism evidence="1 2">
    <name type="scientific">Ceratodon purpureus</name>
    <name type="common">Fire moss</name>
    <name type="synonym">Dicranum purpureum</name>
    <dbReference type="NCBI Taxonomy" id="3225"/>
    <lineage>
        <taxon>Eukaryota</taxon>
        <taxon>Viridiplantae</taxon>
        <taxon>Streptophyta</taxon>
        <taxon>Embryophyta</taxon>
        <taxon>Bryophyta</taxon>
        <taxon>Bryophytina</taxon>
        <taxon>Bryopsida</taxon>
        <taxon>Dicranidae</taxon>
        <taxon>Pseudoditrichales</taxon>
        <taxon>Ditrichaceae</taxon>
        <taxon>Ceratodon</taxon>
    </lineage>
</organism>
<reference evidence="1" key="1">
    <citation type="submission" date="2020-06" db="EMBL/GenBank/DDBJ databases">
        <title>WGS assembly of Ceratodon purpureus strain R40.</title>
        <authorList>
            <person name="Carey S.B."/>
            <person name="Jenkins J."/>
            <person name="Shu S."/>
            <person name="Lovell J.T."/>
            <person name="Sreedasyam A."/>
            <person name="Maumus F."/>
            <person name="Tiley G.P."/>
            <person name="Fernandez-Pozo N."/>
            <person name="Barry K."/>
            <person name="Chen C."/>
            <person name="Wang M."/>
            <person name="Lipzen A."/>
            <person name="Daum C."/>
            <person name="Saski C.A."/>
            <person name="Payton A.C."/>
            <person name="Mcbreen J.C."/>
            <person name="Conrad R.E."/>
            <person name="Kollar L.M."/>
            <person name="Olsson S."/>
            <person name="Huttunen S."/>
            <person name="Landis J.B."/>
            <person name="Wickett N.J."/>
            <person name="Johnson M.G."/>
            <person name="Rensing S.A."/>
            <person name="Grimwood J."/>
            <person name="Schmutz J."/>
            <person name="Mcdaniel S.F."/>
        </authorList>
    </citation>
    <scope>NUCLEOTIDE SEQUENCE</scope>
    <source>
        <strain evidence="1">R40</strain>
    </source>
</reference>
<sequence>MTSTRHELGLVADKGVRMVVEQSEVEVPGNLDTVANPELRPGWLCEIERHFTLCLLQLELNLEKLQLLATSKASPVFSIKWIECFKGNTRGKDAAPQNNQ</sequence>
<dbReference type="Proteomes" id="UP000822688">
    <property type="component" value="Chromosome V"/>
</dbReference>
<keyword evidence="2" id="KW-1185">Reference proteome</keyword>
<dbReference type="AlphaFoldDB" id="A0A8T0HNA9"/>
<accession>A0A8T0HNA9</accession>
<evidence type="ECO:0000313" key="2">
    <source>
        <dbReference type="Proteomes" id="UP000822688"/>
    </source>
</evidence>
<proteinExistence type="predicted"/>
<dbReference type="EMBL" id="CM026426">
    <property type="protein sequence ID" value="KAG0572307.1"/>
    <property type="molecule type" value="Genomic_DNA"/>
</dbReference>